<keyword evidence="1" id="KW-1133">Transmembrane helix</keyword>
<organism evidence="2 3">
    <name type="scientific">Winslowiella toletana</name>
    <dbReference type="NCBI Taxonomy" id="92490"/>
    <lineage>
        <taxon>Bacteria</taxon>
        <taxon>Pseudomonadati</taxon>
        <taxon>Pseudomonadota</taxon>
        <taxon>Gammaproteobacteria</taxon>
        <taxon>Enterobacterales</taxon>
        <taxon>Erwiniaceae</taxon>
        <taxon>Winslowiella</taxon>
    </lineage>
</organism>
<dbReference type="RefSeq" id="WP_017802553.1">
    <property type="nucleotide sequence ID" value="NZ_JAGGMQ010000001.1"/>
</dbReference>
<evidence type="ECO:0000313" key="2">
    <source>
        <dbReference type="EMBL" id="MBP2170707.1"/>
    </source>
</evidence>
<dbReference type="Proteomes" id="UP001195624">
    <property type="component" value="Unassembled WGS sequence"/>
</dbReference>
<feature type="transmembrane region" description="Helical" evidence="1">
    <location>
        <begin position="37"/>
        <end position="54"/>
    </location>
</feature>
<evidence type="ECO:0000313" key="3">
    <source>
        <dbReference type="Proteomes" id="UP001195624"/>
    </source>
</evidence>
<keyword evidence="1" id="KW-0812">Transmembrane</keyword>
<gene>
    <name evidence="2" type="ORF">J2125_003899</name>
</gene>
<sequence length="85" mass="10002">MQKLRFILIAIVVAAISWVLLLSSPPQPLHRLDELKFGLFPWRLALYSLIFWFWSKLRERGPVTRMEVIVALFFITSELTNWLAS</sequence>
<accession>A0ABS4PEU2</accession>
<feature type="transmembrane region" description="Helical" evidence="1">
    <location>
        <begin position="7"/>
        <end position="25"/>
    </location>
</feature>
<name>A0ABS4PEU2_9GAMM</name>
<protein>
    <submittedName>
        <fullName evidence="2">Uncharacterized protein</fullName>
    </submittedName>
</protein>
<comment type="caution">
    <text evidence="2">The sequence shown here is derived from an EMBL/GenBank/DDBJ whole genome shotgun (WGS) entry which is preliminary data.</text>
</comment>
<dbReference type="EMBL" id="JAGGMQ010000001">
    <property type="protein sequence ID" value="MBP2170707.1"/>
    <property type="molecule type" value="Genomic_DNA"/>
</dbReference>
<reference evidence="3" key="1">
    <citation type="submission" date="2023-07" db="EMBL/GenBank/DDBJ databases">
        <title>Genome mining of underrepresented organisms for secondary metabolites.</title>
        <authorList>
            <person name="D'Agostino P.M."/>
        </authorList>
    </citation>
    <scope>NUCLEOTIDE SEQUENCE [LARGE SCALE GENOMIC DNA]</scope>
    <source>
        <strain evidence="3">WS4403</strain>
    </source>
</reference>
<keyword evidence="1" id="KW-0472">Membrane</keyword>
<keyword evidence="3" id="KW-1185">Reference proteome</keyword>
<proteinExistence type="predicted"/>
<evidence type="ECO:0000256" key="1">
    <source>
        <dbReference type="SAM" id="Phobius"/>
    </source>
</evidence>